<dbReference type="SMART" id="SM00260">
    <property type="entry name" value="CheW"/>
    <property type="match status" value="1"/>
</dbReference>
<keyword evidence="7" id="KW-1185">Reference proteome</keyword>
<dbReference type="OrthoDB" id="9790406at2"/>
<dbReference type="Gene3D" id="2.40.50.180">
    <property type="entry name" value="CheA-289, Domain 4"/>
    <property type="match status" value="1"/>
</dbReference>
<evidence type="ECO:0000256" key="2">
    <source>
        <dbReference type="ARBA" id="ARBA00021483"/>
    </source>
</evidence>
<dbReference type="GO" id="GO:0005829">
    <property type="term" value="C:cytosol"/>
    <property type="evidence" value="ECO:0007669"/>
    <property type="project" value="TreeGrafter"/>
</dbReference>
<keyword evidence="3" id="KW-0963">Cytoplasm</keyword>
<dbReference type="PANTHER" id="PTHR22617:SF41">
    <property type="entry name" value="CHEMOTAXIS SIGNAL TRANSDUCTION SYSTEM ADAPTOR PROTEIN CHEW"/>
    <property type="match status" value="1"/>
</dbReference>
<dbReference type="EMBL" id="JWJG01000028">
    <property type="protein sequence ID" value="KIF83853.1"/>
    <property type="molecule type" value="Genomic_DNA"/>
</dbReference>
<dbReference type="GO" id="GO:0006935">
    <property type="term" value="P:chemotaxis"/>
    <property type="evidence" value="ECO:0007669"/>
    <property type="project" value="UniProtKB-KW"/>
</dbReference>
<protein>
    <recommendedName>
        <fullName evidence="2">Chemotaxis protein CheW</fullName>
    </recommendedName>
</protein>
<dbReference type="SUPFAM" id="SSF50341">
    <property type="entry name" value="CheW-like"/>
    <property type="match status" value="1"/>
</dbReference>
<dbReference type="GO" id="GO:0007165">
    <property type="term" value="P:signal transduction"/>
    <property type="evidence" value="ECO:0007669"/>
    <property type="project" value="InterPro"/>
</dbReference>
<dbReference type="CDD" id="cd00732">
    <property type="entry name" value="CheW"/>
    <property type="match status" value="1"/>
</dbReference>
<evidence type="ECO:0000256" key="1">
    <source>
        <dbReference type="ARBA" id="ARBA00004496"/>
    </source>
</evidence>
<dbReference type="RefSeq" id="WP_040041149.1">
    <property type="nucleotide sequence ID" value="NZ_JWJG01000028.1"/>
</dbReference>
<dbReference type="Proteomes" id="UP000031572">
    <property type="component" value="Unassembled WGS sequence"/>
</dbReference>
<reference evidence="6 7" key="1">
    <citation type="submission" date="2014-12" db="EMBL/GenBank/DDBJ databases">
        <title>Denitrispirillum autotrophicum gen. nov., sp. nov., Denitrifying, Facultatively Autotrophic Bacteria Isolated from Rice Paddy Soil.</title>
        <authorList>
            <person name="Ishii S."/>
            <person name="Ashida N."/>
            <person name="Ohno H."/>
            <person name="Otsuka S."/>
            <person name="Yokota A."/>
            <person name="Senoo K."/>
        </authorList>
    </citation>
    <scope>NUCLEOTIDE SEQUENCE [LARGE SCALE GENOMIC DNA]</scope>
    <source>
        <strain evidence="6 7">TSA66</strain>
    </source>
</reference>
<evidence type="ECO:0000313" key="6">
    <source>
        <dbReference type="EMBL" id="KIF83853.1"/>
    </source>
</evidence>
<dbReference type="InterPro" id="IPR002545">
    <property type="entry name" value="CheW-lke_dom"/>
</dbReference>
<dbReference type="STRING" id="709839.TSA66_19285"/>
<dbReference type="PANTHER" id="PTHR22617">
    <property type="entry name" value="CHEMOTAXIS SENSOR HISTIDINE KINASE-RELATED"/>
    <property type="match status" value="1"/>
</dbReference>
<dbReference type="AlphaFoldDB" id="A0A0C1YA34"/>
<evidence type="ECO:0000313" key="7">
    <source>
        <dbReference type="Proteomes" id="UP000031572"/>
    </source>
</evidence>
<organism evidence="6 7">
    <name type="scientific">Noviherbaspirillum autotrophicum</name>
    <dbReference type="NCBI Taxonomy" id="709839"/>
    <lineage>
        <taxon>Bacteria</taxon>
        <taxon>Pseudomonadati</taxon>
        <taxon>Pseudomonadota</taxon>
        <taxon>Betaproteobacteria</taxon>
        <taxon>Burkholderiales</taxon>
        <taxon>Oxalobacteraceae</taxon>
        <taxon>Noviherbaspirillum</taxon>
    </lineage>
</organism>
<comment type="caution">
    <text evidence="6">The sequence shown here is derived from an EMBL/GenBank/DDBJ whole genome shotgun (WGS) entry which is preliminary data.</text>
</comment>
<evidence type="ECO:0000259" key="5">
    <source>
        <dbReference type="PROSITE" id="PS50851"/>
    </source>
</evidence>
<sequence length="189" mass="19610">MSALVETKAAGNLPAASKAVEHTQYLTFMLGGEMFAIGILAVKEIIEYGGLTEVPMMPECIRGVINLRGAVVPVLDLAARFGKAATTVTKRTCIVIVEIANSGEQQVVGVMVDAVNAVLDIAAADVEPPPAFGAKIRTDFIEGMGKVNGKFVILLNLGEILSLDDIATLANVNTMAQLLIGSNSAGVAA</sequence>
<proteinExistence type="predicted"/>
<accession>A0A0C1YA34</accession>
<keyword evidence="4" id="KW-0145">Chemotaxis</keyword>
<feature type="domain" description="CheW-like" evidence="5">
    <location>
        <begin position="22"/>
        <end position="166"/>
    </location>
</feature>
<dbReference type="InterPro" id="IPR039315">
    <property type="entry name" value="CheW"/>
</dbReference>
<evidence type="ECO:0000256" key="4">
    <source>
        <dbReference type="ARBA" id="ARBA00022500"/>
    </source>
</evidence>
<evidence type="ECO:0000256" key="3">
    <source>
        <dbReference type="ARBA" id="ARBA00022490"/>
    </source>
</evidence>
<dbReference type="Gene3D" id="2.30.30.40">
    <property type="entry name" value="SH3 Domains"/>
    <property type="match status" value="1"/>
</dbReference>
<dbReference type="Pfam" id="PF01584">
    <property type="entry name" value="CheW"/>
    <property type="match status" value="1"/>
</dbReference>
<dbReference type="FunFam" id="2.40.50.180:FF:000002">
    <property type="entry name" value="Chemotaxis protein CheW"/>
    <property type="match status" value="1"/>
</dbReference>
<dbReference type="PROSITE" id="PS50851">
    <property type="entry name" value="CHEW"/>
    <property type="match status" value="1"/>
</dbReference>
<name>A0A0C1YA34_9BURK</name>
<comment type="subcellular location">
    <subcellularLocation>
        <location evidence="1">Cytoplasm</location>
    </subcellularLocation>
</comment>
<gene>
    <name evidence="6" type="ORF">TSA66_19285</name>
</gene>
<dbReference type="InterPro" id="IPR036061">
    <property type="entry name" value="CheW-like_dom_sf"/>
</dbReference>